<dbReference type="Proteomes" id="UP001165135">
    <property type="component" value="Unassembled WGS sequence"/>
</dbReference>
<dbReference type="Pfam" id="PF15644">
    <property type="entry name" value="Gln_amidase"/>
    <property type="match status" value="1"/>
</dbReference>
<proteinExistence type="predicted"/>
<gene>
    <name evidence="2" type="ORF">Airi01_093430</name>
</gene>
<name>A0A9W6RSG3_9ACTN</name>
<dbReference type="EMBL" id="BSTJ01000017">
    <property type="protein sequence ID" value="GLY81076.1"/>
    <property type="molecule type" value="Genomic_DNA"/>
</dbReference>
<organism evidence="2 3">
    <name type="scientific">Actinoallomurus iriomotensis</name>
    <dbReference type="NCBI Taxonomy" id="478107"/>
    <lineage>
        <taxon>Bacteria</taxon>
        <taxon>Bacillati</taxon>
        <taxon>Actinomycetota</taxon>
        <taxon>Actinomycetes</taxon>
        <taxon>Streptosporangiales</taxon>
        <taxon>Thermomonosporaceae</taxon>
        <taxon>Actinoallomurus</taxon>
    </lineage>
</organism>
<protein>
    <recommendedName>
        <fullName evidence="1">Tox-PL domain-containing protein</fullName>
    </recommendedName>
</protein>
<evidence type="ECO:0000313" key="3">
    <source>
        <dbReference type="Proteomes" id="UP001165135"/>
    </source>
</evidence>
<accession>A0A9W6RSG3</accession>
<evidence type="ECO:0000259" key="1">
    <source>
        <dbReference type="Pfam" id="PF15644"/>
    </source>
</evidence>
<reference evidence="2" key="1">
    <citation type="submission" date="2023-03" db="EMBL/GenBank/DDBJ databases">
        <title>Actinoallomurus iriomotensis NBRC 103681.</title>
        <authorList>
            <person name="Ichikawa N."/>
            <person name="Sato H."/>
            <person name="Tonouchi N."/>
        </authorList>
    </citation>
    <scope>NUCLEOTIDE SEQUENCE</scope>
    <source>
        <strain evidence="2">NBRC 103681</strain>
    </source>
</reference>
<feature type="domain" description="Tox-PL" evidence="1">
    <location>
        <begin position="127"/>
        <end position="221"/>
    </location>
</feature>
<dbReference type="RefSeq" id="WP_285634958.1">
    <property type="nucleotide sequence ID" value="NZ_BSTJ01000017.1"/>
</dbReference>
<sequence>MTEGRLLSEASAGIFRRVLPFFKRVARPNRLDNEAAGIDDFGKFSDVRRGKVPLAELRPQRVEMFDRAAAPLTEAEQAAMREAHAKVSRVLEEAGDRPLSALDLRVAVRQVNATRSVNLDTLRSMRNCPEAALAVDDILRGRPAVAGPLQGSMTPLARGVYRTRAIETYGGLSGLDGVEDMIRSNPGSRGIIIAHDGPGRNHIFNVANVNGRLTYLDGQYGSVLEETRPVYVDNFKAFDFYRTA</sequence>
<dbReference type="AlphaFoldDB" id="A0A9W6RSG3"/>
<comment type="caution">
    <text evidence="2">The sequence shown here is derived from an EMBL/GenBank/DDBJ whole genome shotgun (WGS) entry which is preliminary data.</text>
</comment>
<dbReference type="InterPro" id="IPR028908">
    <property type="entry name" value="Tox-PL_dom"/>
</dbReference>
<evidence type="ECO:0000313" key="2">
    <source>
        <dbReference type="EMBL" id="GLY81076.1"/>
    </source>
</evidence>